<gene>
    <name evidence="1" type="ORF">GCM10023350_13790</name>
</gene>
<protein>
    <submittedName>
        <fullName evidence="1">CTP synthase</fullName>
    </submittedName>
</protein>
<name>A0ABP8YL48_9ACTN</name>
<evidence type="ECO:0000313" key="1">
    <source>
        <dbReference type="EMBL" id="GAA4731672.1"/>
    </source>
</evidence>
<comment type="caution">
    <text evidence="1">The sequence shown here is derived from an EMBL/GenBank/DDBJ whole genome shotgun (WGS) entry which is preliminary data.</text>
</comment>
<accession>A0ABP8YL48</accession>
<proteinExistence type="predicted"/>
<dbReference type="Proteomes" id="UP001499882">
    <property type="component" value="Unassembled WGS sequence"/>
</dbReference>
<dbReference type="RefSeq" id="WP_345525982.1">
    <property type="nucleotide sequence ID" value="NZ_BAABKN010000009.1"/>
</dbReference>
<reference evidence="2" key="1">
    <citation type="journal article" date="2019" name="Int. J. Syst. Evol. Microbiol.">
        <title>The Global Catalogue of Microorganisms (GCM) 10K type strain sequencing project: providing services to taxonomists for standard genome sequencing and annotation.</title>
        <authorList>
            <consortium name="The Broad Institute Genomics Platform"/>
            <consortium name="The Broad Institute Genome Sequencing Center for Infectious Disease"/>
            <person name="Wu L."/>
            <person name="Ma J."/>
        </authorList>
    </citation>
    <scope>NUCLEOTIDE SEQUENCE [LARGE SCALE GENOMIC DNA]</scope>
    <source>
        <strain evidence="2">JCM 18532</strain>
    </source>
</reference>
<organism evidence="1 2">
    <name type="scientific">Nocardioides endophyticus</name>
    <dbReference type="NCBI Taxonomy" id="1353775"/>
    <lineage>
        <taxon>Bacteria</taxon>
        <taxon>Bacillati</taxon>
        <taxon>Actinomycetota</taxon>
        <taxon>Actinomycetes</taxon>
        <taxon>Propionibacteriales</taxon>
        <taxon>Nocardioidaceae</taxon>
        <taxon>Nocardioides</taxon>
    </lineage>
</organism>
<evidence type="ECO:0000313" key="2">
    <source>
        <dbReference type="Proteomes" id="UP001499882"/>
    </source>
</evidence>
<dbReference type="EMBL" id="BAABKN010000009">
    <property type="protein sequence ID" value="GAA4731672.1"/>
    <property type="molecule type" value="Genomic_DNA"/>
</dbReference>
<sequence>MKMQPRFAHYFIHQHGLILRRQALAAGMTPEQVKMLLRTREWVAVRRGVYTTRTHWESLDPYVGRPQLEVWAATLTTTTPHLVSHDSAAYLHGLPILEASPRLVHVTRVGVLGGRTRHGIKHHKAPVRIEQIGFIDDHPVLDVPRTVADIGREHGLRHAIVAANSALRRGESRRALQDAVADMTSWPYVTVPRLAAEWADGRCENPGEDLTMLLLKQLGVGLVQPQFGLQERGRVAWVDFRIGRHLFEFDGWVKYQRQEAGGYADRSADEVMWDEKRRQDWLCGFKLGMSRIVWSDVQPDTWERTQDRLLREVLDTNARFGTSIDDLAPYVIRRRRR</sequence>
<keyword evidence="2" id="KW-1185">Reference proteome</keyword>